<dbReference type="HOGENOM" id="CLU_2292682_0_0_1"/>
<dbReference type="EMBL" id="CH445331">
    <property type="protein sequence ID" value="EAT87618.1"/>
    <property type="molecule type" value="Genomic_DNA"/>
</dbReference>
<protein>
    <submittedName>
        <fullName evidence="1">Uncharacterized protein</fullName>
    </submittedName>
</protein>
<dbReference type="InParanoid" id="Q0USN7"/>
<gene>
    <name evidence="1" type="ORF">SNOG_05227</name>
</gene>
<dbReference type="AlphaFoldDB" id="Q0USN7"/>
<evidence type="ECO:0000313" key="2">
    <source>
        <dbReference type="Proteomes" id="UP000001055"/>
    </source>
</evidence>
<dbReference type="Proteomes" id="UP000001055">
    <property type="component" value="Unassembled WGS sequence"/>
</dbReference>
<sequence>MVGCFMRKARTSGAYASTTICTPSPIVEAQSGLERGNGRRSFEVAYHALTPVVADAPQIFTFADFGLASSHGSPAVKSRFPCHHMGKWSKEEINIAKAHIL</sequence>
<organism evidence="1 2">
    <name type="scientific">Phaeosphaeria nodorum (strain SN15 / ATCC MYA-4574 / FGSC 10173)</name>
    <name type="common">Glume blotch fungus</name>
    <name type="synonym">Parastagonospora nodorum</name>
    <dbReference type="NCBI Taxonomy" id="321614"/>
    <lineage>
        <taxon>Eukaryota</taxon>
        <taxon>Fungi</taxon>
        <taxon>Dikarya</taxon>
        <taxon>Ascomycota</taxon>
        <taxon>Pezizomycotina</taxon>
        <taxon>Dothideomycetes</taxon>
        <taxon>Pleosporomycetidae</taxon>
        <taxon>Pleosporales</taxon>
        <taxon>Pleosporineae</taxon>
        <taxon>Phaeosphaeriaceae</taxon>
        <taxon>Parastagonospora</taxon>
    </lineage>
</organism>
<dbReference type="RefSeq" id="XP_001795635.1">
    <property type="nucleotide sequence ID" value="XM_001795583.1"/>
</dbReference>
<dbReference type="KEGG" id="pno:SNOG_05227"/>
<evidence type="ECO:0000313" key="1">
    <source>
        <dbReference type="EMBL" id="EAT87618.1"/>
    </source>
</evidence>
<dbReference type="GeneID" id="5972510"/>
<accession>Q0USN7</accession>
<name>Q0USN7_PHANO</name>
<proteinExistence type="predicted"/>
<reference evidence="2" key="1">
    <citation type="journal article" date="2007" name="Plant Cell">
        <title>Dothideomycete-plant interactions illuminated by genome sequencing and EST analysis of the wheat pathogen Stagonospora nodorum.</title>
        <authorList>
            <person name="Hane J.K."/>
            <person name="Lowe R.G."/>
            <person name="Solomon P.S."/>
            <person name="Tan K.C."/>
            <person name="Schoch C.L."/>
            <person name="Spatafora J.W."/>
            <person name="Crous P.W."/>
            <person name="Kodira C."/>
            <person name="Birren B.W."/>
            <person name="Galagan J.E."/>
            <person name="Torriani S.F."/>
            <person name="McDonald B.A."/>
            <person name="Oliver R.P."/>
        </authorList>
    </citation>
    <scope>NUCLEOTIDE SEQUENCE [LARGE SCALE GENOMIC DNA]</scope>
    <source>
        <strain evidence="2">SN15 / ATCC MYA-4574 / FGSC 10173</strain>
    </source>
</reference>